<proteinExistence type="inferred from homology"/>
<keyword evidence="2" id="KW-0560">Oxidoreductase</keyword>
<dbReference type="InterPro" id="IPR002347">
    <property type="entry name" value="SDR_fam"/>
</dbReference>
<protein>
    <submittedName>
        <fullName evidence="3">NAD(P)-binding protein</fullName>
    </submittedName>
</protein>
<evidence type="ECO:0000256" key="2">
    <source>
        <dbReference type="ARBA" id="ARBA00023002"/>
    </source>
</evidence>
<dbReference type="Proteomes" id="UP000800038">
    <property type="component" value="Unassembled WGS sequence"/>
</dbReference>
<organism evidence="3 4">
    <name type="scientific">Clathrospora elynae</name>
    <dbReference type="NCBI Taxonomy" id="706981"/>
    <lineage>
        <taxon>Eukaryota</taxon>
        <taxon>Fungi</taxon>
        <taxon>Dikarya</taxon>
        <taxon>Ascomycota</taxon>
        <taxon>Pezizomycotina</taxon>
        <taxon>Dothideomycetes</taxon>
        <taxon>Pleosporomycetidae</taxon>
        <taxon>Pleosporales</taxon>
        <taxon>Diademaceae</taxon>
        <taxon>Clathrospora</taxon>
    </lineage>
</organism>
<reference evidence="3" key="1">
    <citation type="journal article" date="2020" name="Stud. Mycol.">
        <title>101 Dothideomycetes genomes: a test case for predicting lifestyles and emergence of pathogens.</title>
        <authorList>
            <person name="Haridas S."/>
            <person name="Albert R."/>
            <person name="Binder M."/>
            <person name="Bloem J."/>
            <person name="Labutti K."/>
            <person name="Salamov A."/>
            <person name="Andreopoulos B."/>
            <person name="Baker S."/>
            <person name="Barry K."/>
            <person name="Bills G."/>
            <person name="Bluhm B."/>
            <person name="Cannon C."/>
            <person name="Castanera R."/>
            <person name="Culley D."/>
            <person name="Daum C."/>
            <person name="Ezra D."/>
            <person name="Gonzalez J."/>
            <person name="Henrissat B."/>
            <person name="Kuo A."/>
            <person name="Liang C."/>
            <person name="Lipzen A."/>
            <person name="Lutzoni F."/>
            <person name="Magnuson J."/>
            <person name="Mondo S."/>
            <person name="Nolan M."/>
            <person name="Ohm R."/>
            <person name="Pangilinan J."/>
            <person name="Park H.-J."/>
            <person name="Ramirez L."/>
            <person name="Alfaro M."/>
            <person name="Sun H."/>
            <person name="Tritt A."/>
            <person name="Yoshinaga Y."/>
            <person name="Zwiers L.-H."/>
            <person name="Turgeon B."/>
            <person name="Goodwin S."/>
            <person name="Spatafora J."/>
            <person name="Crous P."/>
            <person name="Grigoriev I."/>
        </authorList>
    </citation>
    <scope>NUCLEOTIDE SEQUENCE</scope>
    <source>
        <strain evidence="3">CBS 161.51</strain>
    </source>
</reference>
<dbReference type="Gene3D" id="3.40.50.720">
    <property type="entry name" value="NAD(P)-binding Rossmann-like Domain"/>
    <property type="match status" value="1"/>
</dbReference>
<dbReference type="InterPro" id="IPR036291">
    <property type="entry name" value="NAD(P)-bd_dom_sf"/>
</dbReference>
<accession>A0A6A5T226</accession>
<keyword evidence="4" id="KW-1185">Reference proteome</keyword>
<dbReference type="GO" id="GO:0016491">
    <property type="term" value="F:oxidoreductase activity"/>
    <property type="evidence" value="ECO:0007669"/>
    <property type="project" value="UniProtKB-KW"/>
</dbReference>
<comment type="similarity">
    <text evidence="1">Belongs to the short-chain dehydrogenases/reductases (SDR) family.</text>
</comment>
<evidence type="ECO:0000256" key="1">
    <source>
        <dbReference type="ARBA" id="ARBA00006484"/>
    </source>
</evidence>
<dbReference type="AlphaFoldDB" id="A0A6A5T226"/>
<evidence type="ECO:0000313" key="4">
    <source>
        <dbReference type="Proteomes" id="UP000800038"/>
    </source>
</evidence>
<gene>
    <name evidence="3" type="ORF">EJ02DRAFT_450355</name>
</gene>
<dbReference type="EMBL" id="ML976002">
    <property type="protein sequence ID" value="KAF1946623.1"/>
    <property type="molecule type" value="Genomic_DNA"/>
</dbReference>
<dbReference type="Pfam" id="PF00106">
    <property type="entry name" value="adh_short"/>
    <property type="match status" value="1"/>
</dbReference>
<name>A0A6A5T226_9PLEO</name>
<dbReference type="SUPFAM" id="SSF51735">
    <property type="entry name" value="NAD(P)-binding Rossmann-fold domains"/>
    <property type="match status" value="1"/>
</dbReference>
<dbReference type="PANTHER" id="PTHR24320">
    <property type="entry name" value="RETINOL DEHYDROGENASE"/>
    <property type="match status" value="1"/>
</dbReference>
<sequence length="322" mass="35403">MSTYETSILVTGGTQGMGYHTTLALAQQCPSILIVIASRTDPDNAAISINRKLGQSNVKFMPLDLSSLAKVRDCAKRWGAENHPPIQALVLNAAIQLSGDIEYTDDGIEKHFAVNHVGHALLFHLLVPSLTHDARIVVVSSGVHDVVLKWGLTPAYTTPEEVARPSPEAVKKSGGRDRYATSKVANVLWTLALGRHLSSHPVHKDKTVVALDPGLMFPTRLTRDASWLLQFLSNNVAYHLIPLLRVLINSNINGPAESGGNLAWLAVGKEVHGLKGVYFEKRREHAVSEQAQSQKLQEGLWRWTVERVAGGEEERERFARVE</sequence>
<dbReference type="OrthoDB" id="542013at2759"/>
<dbReference type="PANTHER" id="PTHR24320:SF152">
    <property type="entry name" value="SHORT-CHAIN DEHYDROGENASE_REDUCTASE FAMILY PROTEIN"/>
    <property type="match status" value="1"/>
</dbReference>
<evidence type="ECO:0000313" key="3">
    <source>
        <dbReference type="EMBL" id="KAF1946623.1"/>
    </source>
</evidence>